<dbReference type="Proteomes" id="UP000799770">
    <property type="component" value="Unassembled WGS sequence"/>
</dbReference>
<reference evidence="1" key="1">
    <citation type="journal article" date="2020" name="Stud. Mycol.">
        <title>101 Dothideomycetes genomes: a test case for predicting lifestyles and emergence of pathogens.</title>
        <authorList>
            <person name="Haridas S."/>
            <person name="Albert R."/>
            <person name="Binder M."/>
            <person name="Bloem J."/>
            <person name="Labutti K."/>
            <person name="Salamov A."/>
            <person name="Andreopoulos B."/>
            <person name="Baker S."/>
            <person name="Barry K."/>
            <person name="Bills G."/>
            <person name="Bluhm B."/>
            <person name="Cannon C."/>
            <person name="Castanera R."/>
            <person name="Culley D."/>
            <person name="Daum C."/>
            <person name="Ezra D."/>
            <person name="Gonzalez J."/>
            <person name="Henrissat B."/>
            <person name="Kuo A."/>
            <person name="Liang C."/>
            <person name="Lipzen A."/>
            <person name="Lutzoni F."/>
            <person name="Magnuson J."/>
            <person name="Mondo S."/>
            <person name="Nolan M."/>
            <person name="Ohm R."/>
            <person name="Pangilinan J."/>
            <person name="Park H.-J."/>
            <person name="Ramirez L."/>
            <person name="Alfaro M."/>
            <person name="Sun H."/>
            <person name="Tritt A."/>
            <person name="Yoshinaga Y."/>
            <person name="Zwiers L.-H."/>
            <person name="Turgeon B."/>
            <person name="Goodwin S."/>
            <person name="Spatafora J."/>
            <person name="Crous P."/>
            <person name="Grigoriev I."/>
        </authorList>
    </citation>
    <scope>NUCLEOTIDE SEQUENCE</scope>
    <source>
        <strain evidence="1">CBS 627.86</strain>
    </source>
</reference>
<name>A0A6A5ZCG4_9PLEO</name>
<gene>
    <name evidence="1" type="ORF">BDV96DRAFT_19996</name>
</gene>
<dbReference type="EMBL" id="ML977319">
    <property type="protein sequence ID" value="KAF2117180.1"/>
    <property type="molecule type" value="Genomic_DNA"/>
</dbReference>
<evidence type="ECO:0000313" key="2">
    <source>
        <dbReference type="Proteomes" id="UP000799770"/>
    </source>
</evidence>
<accession>A0A6A5ZCG4</accession>
<proteinExistence type="predicted"/>
<evidence type="ECO:0000313" key="1">
    <source>
        <dbReference type="EMBL" id="KAF2117180.1"/>
    </source>
</evidence>
<protein>
    <submittedName>
        <fullName evidence="1">Uncharacterized protein</fullName>
    </submittedName>
</protein>
<dbReference type="AlphaFoldDB" id="A0A6A5ZCG4"/>
<keyword evidence="2" id="KW-1185">Reference proteome</keyword>
<organism evidence="1 2">
    <name type="scientific">Lophiotrema nucula</name>
    <dbReference type="NCBI Taxonomy" id="690887"/>
    <lineage>
        <taxon>Eukaryota</taxon>
        <taxon>Fungi</taxon>
        <taxon>Dikarya</taxon>
        <taxon>Ascomycota</taxon>
        <taxon>Pezizomycotina</taxon>
        <taxon>Dothideomycetes</taxon>
        <taxon>Pleosporomycetidae</taxon>
        <taxon>Pleosporales</taxon>
        <taxon>Lophiotremataceae</taxon>
        <taxon>Lophiotrema</taxon>
    </lineage>
</organism>
<sequence>MSNHISCSSSNAAHRSTPRERLCGAVRCVRSLPTLREHHHRPYDTSVVDRTGGCQPRREWKGGRCCAPIRGDPCRTHAPRSCMSAAPPFHSLLSPIFEPWRLESESHHRKRQRTRIVRRRAYRRTRDSDLEWFDLCSEGNIRSFRWTFDSIGVA</sequence>